<dbReference type="Proteomes" id="UP000828048">
    <property type="component" value="Chromosome 11"/>
</dbReference>
<protein>
    <submittedName>
        <fullName evidence="1">Uncharacterized protein</fullName>
    </submittedName>
</protein>
<sequence length="177" mass="18995">MAMGTQEYGSSEQSGPTSESLSHPSGSSSVAQHTTQEMEMGDMKKDKSIQEENLKDNQPIRTKNRRGTEKQKVVSHFETLLGSDAEKTYDDNIDGGLTVFCLDDDSFKNFLPNVDPEEGSGAAQLNSRMVKAAWIGTLGVIWEEIGVVALLGNFRKGAGPGGNSLLSLVPACQSLGK</sequence>
<gene>
    <name evidence="1" type="ORF">Vadar_002738</name>
</gene>
<reference evidence="1 2" key="1">
    <citation type="journal article" date="2021" name="Hortic Res">
        <title>High-quality reference genome and annotation aids understanding of berry development for evergreen blueberry (Vaccinium darrowii).</title>
        <authorList>
            <person name="Yu J."/>
            <person name="Hulse-Kemp A.M."/>
            <person name="Babiker E."/>
            <person name="Staton M."/>
        </authorList>
    </citation>
    <scope>NUCLEOTIDE SEQUENCE [LARGE SCALE GENOMIC DNA]</scope>
    <source>
        <strain evidence="2">cv. NJ 8807/NJ 8810</strain>
        <tissue evidence="1">Young leaf</tissue>
    </source>
</reference>
<keyword evidence="2" id="KW-1185">Reference proteome</keyword>
<organism evidence="1 2">
    <name type="scientific">Vaccinium darrowii</name>
    <dbReference type="NCBI Taxonomy" id="229202"/>
    <lineage>
        <taxon>Eukaryota</taxon>
        <taxon>Viridiplantae</taxon>
        <taxon>Streptophyta</taxon>
        <taxon>Embryophyta</taxon>
        <taxon>Tracheophyta</taxon>
        <taxon>Spermatophyta</taxon>
        <taxon>Magnoliopsida</taxon>
        <taxon>eudicotyledons</taxon>
        <taxon>Gunneridae</taxon>
        <taxon>Pentapetalae</taxon>
        <taxon>asterids</taxon>
        <taxon>Ericales</taxon>
        <taxon>Ericaceae</taxon>
        <taxon>Vaccinioideae</taxon>
        <taxon>Vaccinieae</taxon>
        <taxon>Vaccinium</taxon>
    </lineage>
</organism>
<comment type="caution">
    <text evidence="1">The sequence shown here is derived from an EMBL/GenBank/DDBJ whole genome shotgun (WGS) entry which is preliminary data.</text>
</comment>
<evidence type="ECO:0000313" key="1">
    <source>
        <dbReference type="EMBL" id="KAH7853461.1"/>
    </source>
</evidence>
<proteinExistence type="predicted"/>
<accession>A0ACB7YIR0</accession>
<evidence type="ECO:0000313" key="2">
    <source>
        <dbReference type="Proteomes" id="UP000828048"/>
    </source>
</evidence>
<name>A0ACB7YIR0_9ERIC</name>
<dbReference type="EMBL" id="CM037161">
    <property type="protein sequence ID" value="KAH7853461.1"/>
    <property type="molecule type" value="Genomic_DNA"/>
</dbReference>